<evidence type="ECO:0000256" key="3">
    <source>
        <dbReference type="ARBA" id="ARBA00022691"/>
    </source>
</evidence>
<keyword evidence="7" id="KW-0051">Antiviral defense</keyword>
<dbReference type="SFLD" id="SFLDG01067">
    <property type="entry name" value="SPASM/twitch_domain_containing"/>
    <property type="match status" value="1"/>
</dbReference>
<evidence type="ECO:0000256" key="5">
    <source>
        <dbReference type="ARBA" id="ARBA00023004"/>
    </source>
</evidence>
<dbReference type="CDD" id="cd01335">
    <property type="entry name" value="Radical_SAM"/>
    <property type="match status" value="1"/>
</dbReference>
<dbReference type="AlphaFoldDB" id="A0A0F9UQA9"/>
<evidence type="ECO:0000256" key="6">
    <source>
        <dbReference type="ARBA" id="ARBA00023014"/>
    </source>
</evidence>
<keyword evidence="4" id="KW-0479">Metal-binding</keyword>
<dbReference type="InterPro" id="IPR051196">
    <property type="entry name" value="RSAD2/Viperin_antiviral"/>
</dbReference>
<reference evidence="9" key="1">
    <citation type="journal article" date="2015" name="Nature">
        <title>Complex archaea that bridge the gap between prokaryotes and eukaryotes.</title>
        <authorList>
            <person name="Spang A."/>
            <person name="Saw J.H."/>
            <person name="Jorgensen S.L."/>
            <person name="Zaremba-Niedzwiedzka K."/>
            <person name="Martijn J."/>
            <person name="Lind A.E."/>
            <person name="van Eijk R."/>
            <person name="Schleper C."/>
            <person name="Guy L."/>
            <person name="Ettema T.J."/>
        </authorList>
    </citation>
    <scope>NUCLEOTIDE SEQUENCE</scope>
</reference>
<dbReference type="InterPro" id="IPR007197">
    <property type="entry name" value="rSAM"/>
</dbReference>
<keyword evidence="5" id="KW-0408">Iron</keyword>
<dbReference type="GO" id="GO:0003824">
    <property type="term" value="F:catalytic activity"/>
    <property type="evidence" value="ECO:0007669"/>
    <property type="project" value="InterPro"/>
</dbReference>
<dbReference type="InterPro" id="IPR058240">
    <property type="entry name" value="rSAM_sf"/>
</dbReference>
<keyword evidence="6" id="KW-0411">Iron-sulfur</keyword>
<evidence type="ECO:0000256" key="4">
    <source>
        <dbReference type="ARBA" id="ARBA00022723"/>
    </source>
</evidence>
<dbReference type="PANTHER" id="PTHR21339:SF0">
    <property type="entry name" value="S-ADENOSYLMETHIONINE-DEPENDENT NUCLEOTIDE DEHYDRATASE RSAD2"/>
    <property type="match status" value="1"/>
</dbReference>
<gene>
    <name evidence="9" type="ORF">LCGC14_0578800</name>
</gene>
<name>A0A0F9UQA9_9ZZZZ</name>
<dbReference type="SMART" id="SM00729">
    <property type="entry name" value="Elp3"/>
    <property type="match status" value="1"/>
</dbReference>
<accession>A0A0F9UQA9</accession>
<dbReference type="GO" id="GO:0046872">
    <property type="term" value="F:metal ion binding"/>
    <property type="evidence" value="ECO:0007669"/>
    <property type="project" value="UniProtKB-KW"/>
</dbReference>
<dbReference type="EMBL" id="LAZR01000872">
    <property type="protein sequence ID" value="KKN55773.1"/>
    <property type="molecule type" value="Genomic_DNA"/>
</dbReference>
<dbReference type="SFLD" id="SFLDG01088">
    <property type="entry name" value="antiviral_proteins"/>
    <property type="match status" value="1"/>
</dbReference>
<evidence type="ECO:0000256" key="2">
    <source>
        <dbReference type="ARBA" id="ARBA00022485"/>
    </source>
</evidence>
<comment type="cofactor">
    <cofactor evidence="1">
        <name>[4Fe-4S] cluster</name>
        <dbReference type="ChEBI" id="CHEBI:49883"/>
    </cofactor>
</comment>
<dbReference type="InterPro" id="IPR006638">
    <property type="entry name" value="Elp3/MiaA/NifB-like_rSAM"/>
</dbReference>
<dbReference type="Pfam" id="PF04055">
    <property type="entry name" value="Radical_SAM"/>
    <property type="match status" value="1"/>
</dbReference>
<dbReference type="PANTHER" id="PTHR21339">
    <property type="entry name" value="RADICAL S-ADENOSYL METHIONINE DOMAIN-CONTAINING PROTEIN 2"/>
    <property type="match status" value="1"/>
</dbReference>
<keyword evidence="2" id="KW-0004">4Fe-4S</keyword>
<comment type="caution">
    <text evidence="9">The sequence shown here is derived from an EMBL/GenBank/DDBJ whole genome shotgun (WGS) entry which is preliminary data.</text>
</comment>
<dbReference type="SUPFAM" id="SSF102114">
    <property type="entry name" value="Radical SAM enzymes"/>
    <property type="match status" value="1"/>
</dbReference>
<evidence type="ECO:0000313" key="9">
    <source>
        <dbReference type="EMBL" id="KKN55773.1"/>
    </source>
</evidence>
<sequence>MGKLPESINYHITEKCNYCCKFCFAQYENSNQELSLSESLKLIRIMAENGCKKINFAGGEPTLINHLPELISYAQNLGLFVSIISNGTGINRRFIEKCSGKLDLIGLSIDSQYDYIEAKLGRTLRFKSRDYSHVKLVKQKIKLIKEFEIPIKINSIVNPLNWDENLSKFIQFINPIRWKVFEIHHLNGINDNFFREFGILKPLQFQSFIEKHSQLKPVFESSQMIMDSYCMITPDGRFYQDTNHRHHYSKPILDVGIDKAFQQIIYLENKYRERDGGYFKSIPKSLLN</sequence>
<dbReference type="GO" id="GO:0051539">
    <property type="term" value="F:4 iron, 4 sulfur cluster binding"/>
    <property type="evidence" value="ECO:0007669"/>
    <property type="project" value="UniProtKB-KW"/>
</dbReference>
<evidence type="ECO:0000256" key="1">
    <source>
        <dbReference type="ARBA" id="ARBA00001966"/>
    </source>
</evidence>
<dbReference type="Gene3D" id="3.20.20.70">
    <property type="entry name" value="Aldolase class I"/>
    <property type="match status" value="1"/>
</dbReference>
<dbReference type="InterPro" id="IPR013785">
    <property type="entry name" value="Aldolase_TIM"/>
</dbReference>
<dbReference type="SFLD" id="SFLDS00029">
    <property type="entry name" value="Radical_SAM"/>
    <property type="match status" value="1"/>
</dbReference>
<dbReference type="NCBIfam" id="NF038283">
    <property type="entry name" value="viperin_w_prok"/>
    <property type="match status" value="1"/>
</dbReference>
<evidence type="ECO:0000256" key="7">
    <source>
        <dbReference type="ARBA" id="ARBA00023118"/>
    </source>
</evidence>
<dbReference type="GO" id="GO:0051607">
    <property type="term" value="P:defense response to virus"/>
    <property type="evidence" value="ECO:0007669"/>
    <property type="project" value="UniProtKB-KW"/>
</dbReference>
<keyword evidence="3" id="KW-0949">S-adenosyl-L-methionine</keyword>
<feature type="domain" description="Radical SAM core" evidence="8">
    <location>
        <begin position="1"/>
        <end position="220"/>
    </location>
</feature>
<evidence type="ECO:0000259" key="8">
    <source>
        <dbReference type="PROSITE" id="PS51918"/>
    </source>
</evidence>
<organism evidence="9">
    <name type="scientific">marine sediment metagenome</name>
    <dbReference type="NCBI Taxonomy" id="412755"/>
    <lineage>
        <taxon>unclassified sequences</taxon>
        <taxon>metagenomes</taxon>
        <taxon>ecological metagenomes</taxon>
    </lineage>
</organism>
<protein>
    <recommendedName>
        <fullName evidence="8">Radical SAM core domain-containing protein</fullName>
    </recommendedName>
</protein>
<proteinExistence type="predicted"/>
<dbReference type="PROSITE" id="PS51918">
    <property type="entry name" value="RADICAL_SAM"/>
    <property type="match status" value="1"/>
</dbReference>